<evidence type="ECO:0000256" key="6">
    <source>
        <dbReference type="ARBA" id="ARBA00022960"/>
    </source>
</evidence>
<dbReference type="Pfam" id="PF02875">
    <property type="entry name" value="Mur_ligase_C"/>
    <property type="match status" value="1"/>
</dbReference>
<comment type="pathway">
    <text evidence="10 11">Cell wall biogenesis; peptidoglycan biosynthesis.</text>
</comment>
<dbReference type="GO" id="GO:0071555">
    <property type="term" value="P:cell wall organization"/>
    <property type="evidence" value="ECO:0007669"/>
    <property type="project" value="UniProtKB-KW"/>
</dbReference>
<dbReference type="UniPathway" id="UPA00219"/>
<keyword evidence="2 10" id="KW-0436">Ligase</keyword>
<dbReference type="InterPro" id="IPR004101">
    <property type="entry name" value="Mur_ligase_C"/>
</dbReference>
<dbReference type="KEGG" id="pace:A6070_04265"/>
<dbReference type="Gene3D" id="3.40.1190.10">
    <property type="entry name" value="Mur-like, catalytic domain"/>
    <property type="match status" value="1"/>
</dbReference>
<dbReference type="PANTHER" id="PTHR43024:SF1">
    <property type="entry name" value="UDP-N-ACETYLMURAMOYL-TRIPEPTIDE--D-ALANYL-D-ALANINE LIGASE"/>
    <property type="match status" value="1"/>
</dbReference>
<dbReference type="Gene3D" id="3.40.1390.10">
    <property type="entry name" value="MurE/MurF, N-terminal domain"/>
    <property type="match status" value="1"/>
</dbReference>
<evidence type="ECO:0000313" key="16">
    <source>
        <dbReference type="Proteomes" id="UP000182264"/>
    </source>
</evidence>
<keyword evidence="6 10" id="KW-0133">Cell shape</keyword>
<dbReference type="OrthoDB" id="9801978at2"/>
<dbReference type="Gene3D" id="3.90.190.20">
    <property type="entry name" value="Mur ligase, C-terminal domain"/>
    <property type="match status" value="1"/>
</dbReference>
<gene>
    <name evidence="10" type="primary">murF</name>
    <name evidence="15" type="ORF">A7E75_10260</name>
</gene>
<keyword evidence="5 10" id="KW-0067">ATP-binding</keyword>
<dbReference type="STRING" id="29542.A6070_04265"/>
<dbReference type="GO" id="GO:0009252">
    <property type="term" value="P:peptidoglycan biosynthetic process"/>
    <property type="evidence" value="ECO:0007669"/>
    <property type="project" value="UniProtKB-UniRule"/>
</dbReference>
<dbReference type="InterPro" id="IPR035911">
    <property type="entry name" value="MurE/MurF_N"/>
</dbReference>
<evidence type="ECO:0000256" key="5">
    <source>
        <dbReference type="ARBA" id="ARBA00022840"/>
    </source>
</evidence>
<comment type="similarity">
    <text evidence="10">Belongs to the MurCDEF family. MurF subfamily.</text>
</comment>
<keyword evidence="8 10" id="KW-0131">Cell cycle</keyword>
<dbReference type="GO" id="GO:0051301">
    <property type="term" value="P:cell division"/>
    <property type="evidence" value="ECO:0007669"/>
    <property type="project" value="UniProtKB-KW"/>
</dbReference>
<dbReference type="Proteomes" id="UP000182264">
    <property type="component" value="Chromosome"/>
</dbReference>
<dbReference type="NCBIfam" id="TIGR01143">
    <property type="entry name" value="murF"/>
    <property type="match status" value="1"/>
</dbReference>
<dbReference type="Pfam" id="PF01225">
    <property type="entry name" value="Mur_ligase"/>
    <property type="match status" value="1"/>
</dbReference>
<dbReference type="Pfam" id="PF08245">
    <property type="entry name" value="Mur_ligase_M"/>
    <property type="match status" value="1"/>
</dbReference>
<name>A0A1L3GI63_SYNAC</name>
<comment type="catalytic activity">
    <reaction evidence="10 11">
        <text>D-alanyl-D-alanine + UDP-N-acetyl-alpha-D-muramoyl-L-alanyl-gamma-D-glutamyl-meso-2,6-diaminopimelate + ATP = UDP-N-acetyl-alpha-D-muramoyl-L-alanyl-gamma-D-glutamyl-meso-2,6-diaminopimeloyl-D-alanyl-D-alanine + ADP + phosphate + H(+)</text>
        <dbReference type="Rhea" id="RHEA:28374"/>
        <dbReference type="ChEBI" id="CHEBI:15378"/>
        <dbReference type="ChEBI" id="CHEBI:30616"/>
        <dbReference type="ChEBI" id="CHEBI:43474"/>
        <dbReference type="ChEBI" id="CHEBI:57822"/>
        <dbReference type="ChEBI" id="CHEBI:61386"/>
        <dbReference type="ChEBI" id="CHEBI:83905"/>
        <dbReference type="ChEBI" id="CHEBI:456216"/>
        <dbReference type="EC" id="6.3.2.10"/>
    </reaction>
</comment>
<proteinExistence type="inferred from homology"/>
<keyword evidence="4 10" id="KW-0547">Nucleotide-binding</keyword>
<dbReference type="GO" id="GO:0005737">
    <property type="term" value="C:cytoplasm"/>
    <property type="evidence" value="ECO:0007669"/>
    <property type="project" value="UniProtKB-SubCell"/>
</dbReference>
<dbReference type="InterPro" id="IPR036615">
    <property type="entry name" value="Mur_ligase_C_dom_sf"/>
</dbReference>
<evidence type="ECO:0000256" key="10">
    <source>
        <dbReference type="HAMAP-Rule" id="MF_02019"/>
    </source>
</evidence>
<accession>A0A1L3GI63</accession>
<keyword evidence="9 10" id="KW-0961">Cell wall biogenesis/degradation</keyword>
<evidence type="ECO:0000259" key="13">
    <source>
        <dbReference type="Pfam" id="PF02875"/>
    </source>
</evidence>
<dbReference type="SUPFAM" id="SSF53623">
    <property type="entry name" value="MurD-like peptide ligases, catalytic domain"/>
    <property type="match status" value="1"/>
</dbReference>
<keyword evidence="16" id="KW-1185">Reference proteome</keyword>
<dbReference type="HAMAP" id="MF_02019">
    <property type="entry name" value="MurF"/>
    <property type="match status" value="1"/>
</dbReference>
<evidence type="ECO:0000256" key="11">
    <source>
        <dbReference type="RuleBase" id="RU004136"/>
    </source>
</evidence>
<evidence type="ECO:0000256" key="4">
    <source>
        <dbReference type="ARBA" id="ARBA00022741"/>
    </source>
</evidence>
<dbReference type="InterPro" id="IPR036565">
    <property type="entry name" value="Mur-like_cat_sf"/>
</dbReference>
<dbReference type="EC" id="6.3.2.10" evidence="10 11"/>
<evidence type="ECO:0000313" key="15">
    <source>
        <dbReference type="EMBL" id="APG25358.1"/>
    </source>
</evidence>
<evidence type="ECO:0000259" key="12">
    <source>
        <dbReference type="Pfam" id="PF01225"/>
    </source>
</evidence>
<dbReference type="InterPro" id="IPR000713">
    <property type="entry name" value="Mur_ligase_N"/>
</dbReference>
<dbReference type="EMBL" id="CP015518">
    <property type="protein sequence ID" value="APG25358.1"/>
    <property type="molecule type" value="Genomic_DNA"/>
</dbReference>
<dbReference type="GO" id="GO:0008766">
    <property type="term" value="F:UDP-N-acetylmuramoylalanyl-D-glutamyl-2,6-diaminopimelate-D-alanyl-D-alanine ligase activity"/>
    <property type="evidence" value="ECO:0007669"/>
    <property type="project" value="RHEA"/>
</dbReference>
<feature type="domain" description="Mur ligase central" evidence="14">
    <location>
        <begin position="107"/>
        <end position="293"/>
    </location>
</feature>
<keyword evidence="1 10" id="KW-0963">Cytoplasm</keyword>
<dbReference type="RefSeq" id="WP_072287209.1">
    <property type="nucleotide sequence ID" value="NZ_CP015455.1"/>
</dbReference>
<evidence type="ECO:0000256" key="3">
    <source>
        <dbReference type="ARBA" id="ARBA00022618"/>
    </source>
</evidence>
<dbReference type="InterPro" id="IPR005863">
    <property type="entry name" value="UDP-N-AcMur_synth"/>
</dbReference>
<evidence type="ECO:0000256" key="9">
    <source>
        <dbReference type="ARBA" id="ARBA00023316"/>
    </source>
</evidence>
<reference evidence="15 16" key="1">
    <citation type="journal article" date="2017" name="Genome Announc.">
        <title>Complete Genome Sequences of Two Acetylene-Fermenting Pelobacter acetylenicus Strains.</title>
        <authorList>
            <person name="Sutton J.M."/>
            <person name="Baesman S.M."/>
            <person name="Fierst J.L."/>
            <person name="Poret-Peterson A.T."/>
            <person name="Oremland R.S."/>
            <person name="Dunlap D.S."/>
            <person name="Akob D.M."/>
        </authorList>
    </citation>
    <scope>NUCLEOTIDE SEQUENCE [LARGE SCALE GENOMIC DNA]</scope>
    <source>
        <strain evidence="15 16">DSM 3247</strain>
    </source>
</reference>
<sequence>MRFDLIQIASITGGTLIPDRAAAIVTGVSTDSRSLRPGDLFVPLRGPRFDGHDYLVQAVRGGASACLSEEVVAGLPVPVVRVADTLRALGDLAAAVRQDFDGPVVAVTGSSGKTSTKEMLAGILGLRGPGLKTEGNFNNLIGLPHTLLRLEADHGWAVLELGMSARGEIARLAEISRPDVGIVTNVGPAHLETLLTLDGVARAKGELFAALPVGGTAVINGDDPRVLQLPVANGVRRLIFGCGSEAQVRAEGLTADGDGMRFDLLLDEKVWPVRLSVPGRYNVCNALAAAAAAHALKVDGAQIVQGLENFRSCSGRMKVTELASGATLLEDYYNANPLAVEAALTVLDDLPGSGRRIAVLGDMLELGEAAAGLHRQTGLKASKCTDLLILLGQRAEDTAAGARQGGLPPQSVWVVKNHQEAVSLLQDLLRPGDRVLVKGSRGMTMEKICDGLRAKDGRPSAGH</sequence>
<dbReference type="SUPFAM" id="SSF53244">
    <property type="entry name" value="MurD-like peptide ligases, peptide-binding domain"/>
    <property type="match status" value="1"/>
</dbReference>
<organism evidence="15 16">
    <name type="scientific">Syntrophotalea acetylenica</name>
    <name type="common">Pelobacter acetylenicus</name>
    <dbReference type="NCBI Taxonomy" id="29542"/>
    <lineage>
        <taxon>Bacteria</taxon>
        <taxon>Pseudomonadati</taxon>
        <taxon>Thermodesulfobacteriota</taxon>
        <taxon>Desulfuromonadia</taxon>
        <taxon>Desulfuromonadales</taxon>
        <taxon>Syntrophotaleaceae</taxon>
        <taxon>Syntrophotalea</taxon>
    </lineage>
</organism>
<evidence type="ECO:0000256" key="2">
    <source>
        <dbReference type="ARBA" id="ARBA00022598"/>
    </source>
</evidence>
<dbReference type="PANTHER" id="PTHR43024">
    <property type="entry name" value="UDP-N-ACETYLMURAMOYL-TRIPEPTIDE--D-ALANYL-D-ALANINE LIGASE"/>
    <property type="match status" value="1"/>
</dbReference>
<evidence type="ECO:0000256" key="8">
    <source>
        <dbReference type="ARBA" id="ARBA00023306"/>
    </source>
</evidence>
<comment type="function">
    <text evidence="10 11">Involved in cell wall formation. Catalyzes the final step in the synthesis of UDP-N-acetylmuramoyl-pentapeptide, the precursor of murein.</text>
</comment>
<dbReference type="SUPFAM" id="SSF63418">
    <property type="entry name" value="MurE/MurF N-terminal domain"/>
    <property type="match status" value="1"/>
</dbReference>
<protein>
    <recommendedName>
        <fullName evidence="10 11">UDP-N-acetylmuramoyl-tripeptide--D-alanyl-D-alanine ligase</fullName>
        <ecNumber evidence="10 11">6.3.2.10</ecNumber>
    </recommendedName>
    <alternativeName>
        <fullName evidence="10">D-alanyl-D-alanine-adding enzyme</fullName>
    </alternativeName>
</protein>
<dbReference type="GO" id="GO:0005524">
    <property type="term" value="F:ATP binding"/>
    <property type="evidence" value="ECO:0007669"/>
    <property type="project" value="UniProtKB-UniRule"/>
</dbReference>
<evidence type="ECO:0000259" key="14">
    <source>
        <dbReference type="Pfam" id="PF08245"/>
    </source>
</evidence>
<dbReference type="GO" id="GO:0008360">
    <property type="term" value="P:regulation of cell shape"/>
    <property type="evidence" value="ECO:0007669"/>
    <property type="project" value="UniProtKB-KW"/>
</dbReference>
<dbReference type="GO" id="GO:0047480">
    <property type="term" value="F:UDP-N-acetylmuramoyl-tripeptide-D-alanyl-D-alanine ligase activity"/>
    <property type="evidence" value="ECO:0007669"/>
    <property type="project" value="UniProtKB-UniRule"/>
</dbReference>
<keyword evidence="3 10" id="KW-0132">Cell division</keyword>
<evidence type="ECO:0000256" key="1">
    <source>
        <dbReference type="ARBA" id="ARBA00022490"/>
    </source>
</evidence>
<feature type="binding site" evidence="10">
    <location>
        <begin position="109"/>
        <end position="115"/>
    </location>
    <ligand>
        <name>ATP</name>
        <dbReference type="ChEBI" id="CHEBI:30616"/>
    </ligand>
</feature>
<dbReference type="InterPro" id="IPR051046">
    <property type="entry name" value="MurCDEF_CellWall_CoF430Synth"/>
</dbReference>
<comment type="subcellular location">
    <subcellularLocation>
        <location evidence="10 11">Cytoplasm</location>
    </subcellularLocation>
</comment>
<dbReference type="InterPro" id="IPR013221">
    <property type="entry name" value="Mur_ligase_cen"/>
</dbReference>
<evidence type="ECO:0000256" key="7">
    <source>
        <dbReference type="ARBA" id="ARBA00022984"/>
    </source>
</evidence>
<feature type="domain" description="Mur ligase N-terminal catalytic" evidence="12">
    <location>
        <begin position="25"/>
        <end position="95"/>
    </location>
</feature>
<feature type="domain" description="Mur ligase C-terminal" evidence="13">
    <location>
        <begin position="315"/>
        <end position="441"/>
    </location>
</feature>
<dbReference type="AlphaFoldDB" id="A0A1L3GI63"/>
<keyword evidence="7 10" id="KW-0573">Peptidoglycan synthesis</keyword>